<dbReference type="Proteomes" id="UP000762253">
    <property type="component" value="Unassembled WGS sequence"/>
</dbReference>
<comment type="caution">
    <text evidence="4">The sequence shown here is derived from an EMBL/GenBank/DDBJ whole genome shotgun (WGS) entry which is preliminary data.</text>
</comment>
<feature type="domain" description="Ketosynthase family 3 (KS3)" evidence="3">
    <location>
        <begin position="1"/>
        <end position="233"/>
    </location>
</feature>
<feature type="non-terminal residue" evidence="4">
    <location>
        <position position="233"/>
    </location>
</feature>
<dbReference type="EMBL" id="QMEC01000373">
    <property type="protein sequence ID" value="NMF67534.1"/>
    <property type="molecule type" value="Genomic_DNA"/>
</dbReference>
<evidence type="ECO:0000256" key="1">
    <source>
        <dbReference type="ARBA" id="ARBA00022450"/>
    </source>
</evidence>
<evidence type="ECO:0000313" key="5">
    <source>
        <dbReference type="Proteomes" id="UP000762253"/>
    </source>
</evidence>
<gene>
    <name evidence="4" type="ORF">DP115_34360</name>
</gene>
<dbReference type="PROSITE" id="PS52004">
    <property type="entry name" value="KS3_2"/>
    <property type="match status" value="1"/>
</dbReference>
<accession>A0ABX1MFV0</accession>
<dbReference type="CDD" id="cd00833">
    <property type="entry name" value="PKS"/>
    <property type="match status" value="1"/>
</dbReference>
<name>A0ABX1MFV0_9CYAN</name>
<evidence type="ECO:0000313" key="4">
    <source>
        <dbReference type="EMBL" id="NMF67534.1"/>
    </source>
</evidence>
<dbReference type="PANTHER" id="PTHR43775:SF37">
    <property type="entry name" value="SI:DKEY-61P9.11"/>
    <property type="match status" value="1"/>
</dbReference>
<dbReference type="InterPro" id="IPR050091">
    <property type="entry name" value="PKS_NRPS_Biosynth_Enz"/>
</dbReference>
<dbReference type="Gene3D" id="3.40.47.10">
    <property type="match status" value="1"/>
</dbReference>
<dbReference type="PANTHER" id="PTHR43775">
    <property type="entry name" value="FATTY ACID SYNTHASE"/>
    <property type="match status" value="1"/>
</dbReference>
<keyword evidence="1" id="KW-0596">Phosphopantetheine</keyword>
<dbReference type="SUPFAM" id="SSF53901">
    <property type="entry name" value="Thiolase-like"/>
    <property type="match status" value="1"/>
</dbReference>
<dbReference type="InterPro" id="IPR020841">
    <property type="entry name" value="PKS_Beta-ketoAc_synthase_dom"/>
</dbReference>
<proteinExistence type="predicted"/>
<evidence type="ECO:0000259" key="3">
    <source>
        <dbReference type="PROSITE" id="PS52004"/>
    </source>
</evidence>
<protein>
    <submittedName>
        <fullName evidence="4">Polyketide synthase</fullName>
    </submittedName>
</protein>
<dbReference type="Pfam" id="PF02801">
    <property type="entry name" value="Ketoacyl-synt_C"/>
    <property type="match status" value="1"/>
</dbReference>
<keyword evidence="2" id="KW-0597">Phosphoprotein</keyword>
<dbReference type="RefSeq" id="WP_169269039.1">
    <property type="nucleotide sequence ID" value="NZ_QMEC01000373.1"/>
</dbReference>
<evidence type="ECO:0000256" key="2">
    <source>
        <dbReference type="ARBA" id="ARBA00022553"/>
    </source>
</evidence>
<feature type="non-terminal residue" evidence="4">
    <location>
        <position position="1"/>
    </location>
</feature>
<dbReference type="Pfam" id="PF00109">
    <property type="entry name" value="ketoacyl-synt"/>
    <property type="match status" value="1"/>
</dbReference>
<sequence length="233" mass="24274">FLECACAALENAGYAPQTFCGSIGVYAGSTISNYLFNIYSNSNIRESVSGVEISLGNHPDYLPMRVSFKLNLTGPSYAIQTSCSTSLVAVHVACQSLLNYECDIALAGGISILDMQPKSGYLYQEDGVLSPDGHCRAFDAKAKGTIFGSGVGIVVLKRLKDALADGDSIHAVIKGSAVNNDGSLKAGFTAPSVERQADVIAEAIAAAGVEADTITYVETHGTGTPLGDPIEIK</sequence>
<keyword evidence="5" id="KW-1185">Reference proteome</keyword>
<dbReference type="InterPro" id="IPR016039">
    <property type="entry name" value="Thiolase-like"/>
</dbReference>
<dbReference type="InterPro" id="IPR014030">
    <property type="entry name" value="Ketoacyl_synth_N"/>
</dbReference>
<organism evidence="4 5">
    <name type="scientific">Brasilonema octagenarum UFV-OR1</name>
    <dbReference type="NCBI Taxonomy" id="417115"/>
    <lineage>
        <taxon>Bacteria</taxon>
        <taxon>Bacillati</taxon>
        <taxon>Cyanobacteriota</taxon>
        <taxon>Cyanophyceae</taxon>
        <taxon>Nostocales</taxon>
        <taxon>Scytonemataceae</taxon>
        <taxon>Brasilonema</taxon>
        <taxon>Octagenarum group</taxon>
    </lineage>
</organism>
<reference evidence="4 5" key="1">
    <citation type="submission" date="2018-06" db="EMBL/GenBank/DDBJ databases">
        <title>Comparative genomics of Brasilonema spp. strains.</title>
        <authorList>
            <person name="Alvarenga D.O."/>
            <person name="Fiore M.F."/>
            <person name="Varani A.M."/>
        </authorList>
    </citation>
    <scope>NUCLEOTIDE SEQUENCE [LARGE SCALE GENOMIC DNA]</scope>
    <source>
        <strain evidence="4 5">UFV-OR1</strain>
    </source>
</reference>
<dbReference type="SMART" id="SM00825">
    <property type="entry name" value="PKS_KS"/>
    <property type="match status" value="1"/>
</dbReference>
<dbReference type="InterPro" id="IPR014031">
    <property type="entry name" value="Ketoacyl_synth_C"/>
</dbReference>